<keyword evidence="3" id="KW-0804">Transcription</keyword>
<dbReference type="SUPFAM" id="SSF46689">
    <property type="entry name" value="Homeodomain-like"/>
    <property type="match status" value="1"/>
</dbReference>
<dbReference type="SMART" id="SM00342">
    <property type="entry name" value="HTH_ARAC"/>
    <property type="match status" value="1"/>
</dbReference>
<evidence type="ECO:0000256" key="2">
    <source>
        <dbReference type="ARBA" id="ARBA00023125"/>
    </source>
</evidence>
<dbReference type="Gene3D" id="1.10.10.60">
    <property type="entry name" value="Homeodomain-like"/>
    <property type="match status" value="1"/>
</dbReference>
<evidence type="ECO:0000313" key="5">
    <source>
        <dbReference type="EMBL" id="PSG89842.1"/>
    </source>
</evidence>
<dbReference type="OrthoDB" id="952277at2"/>
<dbReference type="Pfam" id="PF12833">
    <property type="entry name" value="HTH_18"/>
    <property type="match status" value="1"/>
</dbReference>
<dbReference type="AlphaFoldDB" id="A0A2T1NBN7"/>
<accession>A0A2T1NBN7</accession>
<evidence type="ECO:0000256" key="3">
    <source>
        <dbReference type="ARBA" id="ARBA00023163"/>
    </source>
</evidence>
<name>A0A2T1NBN7_9FLAO</name>
<keyword evidence="1" id="KW-0805">Transcription regulation</keyword>
<gene>
    <name evidence="5" type="ORF">C7H61_08535</name>
</gene>
<keyword evidence="6" id="KW-1185">Reference proteome</keyword>
<reference evidence="5 6" key="1">
    <citation type="submission" date="2018-03" db="EMBL/GenBank/DDBJ databases">
        <title>Mesoflavibacter sp. HG37 and Mesoflavibacter sp. HG96 sp.nov., two marine bacteria isolated from seawater of Western Pacific Ocean.</title>
        <authorList>
            <person name="Cheng H."/>
            <person name="Wu Y.-H."/>
            <person name="Guo L.-L."/>
            <person name="Xu X.-W."/>
        </authorList>
    </citation>
    <scope>NUCLEOTIDE SEQUENCE [LARGE SCALE GENOMIC DNA]</scope>
    <source>
        <strain evidence="5 6">KCTC 42117</strain>
    </source>
</reference>
<dbReference type="InterPro" id="IPR009057">
    <property type="entry name" value="Homeodomain-like_sf"/>
</dbReference>
<dbReference type="EMBL" id="PXOT01000023">
    <property type="protein sequence ID" value="PSG89842.1"/>
    <property type="molecule type" value="Genomic_DNA"/>
</dbReference>
<protein>
    <recommendedName>
        <fullName evidence="4">HTH araC/xylS-type domain-containing protein</fullName>
    </recommendedName>
</protein>
<comment type="caution">
    <text evidence="5">The sequence shown here is derived from an EMBL/GenBank/DDBJ whole genome shotgun (WGS) entry which is preliminary data.</text>
</comment>
<evidence type="ECO:0000259" key="4">
    <source>
        <dbReference type="PROSITE" id="PS01124"/>
    </source>
</evidence>
<dbReference type="PROSITE" id="PS01124">
    <property type="entry name" value="HTH_ARAC_FAMILY_2"/>
    <property type="match status" value="1"/>
</dbReference>
<evidence type="ECO:0000313" key="6">
    <source>
        <dbReference type="Proteomes" id="UP000238430"/>
    </source>
</evidence>
<dbReference type="Proteomes" id="UP000238430">
    <property type="component" value="Unassembled WGS sequence"/>
</dbReference>
<dbReference type="PANTHER" id="PTHR43280">
    <property type="entry name" value="ARAC-FAMILY TRANSCRIPTIONAL REGULATOR"/>
    <property type="match status" value="1"/>
</dbReference>
<sequence>MNHILHIKNMVCNRCKMTIINLLDDEGFEVESIQLGKIVVKEQSSDDYVRLETQLNALGFEVIKDPTKALIEKIKINLIQHIEKNETDEILGKLESEIGKSYSTLSKTFSKSEGITLEKYFINLKIEKAKEYIQLNQLNFSEIAYSLNYKNSSHLSKQFKQVTGMSMTDYKNLQYGERKSLDEIV</sequence>
<dbReference type="GO" id="GO:0043565">
    <property type="term" value="F:sequence-specific DNA binding"/>
    <property type="evidence" value="ECO:0007669"/>
    <property type="project" value="InterPro"/>
</dbReference>
<feature type="domain" description="HTH araC/xylS-type" evidence="4">
    <location>
        <begin position="72"/>
        <end position="173"/>
    </location>
</feature>
<organism evidence="5 6">
    <name type="scientific">Mesoflavibacter zeaxanthinifaciens subsp. sabulilitoris</name>
    <dbReference type="NCBI Taxonomy" id="1520893"/>
    <lineage>
        <taxon>Bacteria</taxon>
        <taxon>Pseudomonadati</taxon>
        <taxon>Bacteroidota</taxon>
        <taxon>Flavobacteriia</taxon>
        <taxon>Flavobacteriales</taxon>
        <taxon>Flavobacteriaceae</taxon>
        <taxon>Mesoflavibacter</taxon>
    </lineage>
</organism>
<dbReference type="RefSeq" id="WP_106678898.1">
    <property type="nucleotide sequence ID" value="NZ_JACHWV010000008.1"/>
</dbReference>
<proteinExistence type="predicted"/>
<dbReference type="PANTHER" id="PTHR43280:SF28">
    <property type="entry name" value="HTH-TYPE TRANSCRIPTIONAL ACTIVATOR RHAS"/>
    <property type="match status" value="1"/>
</dbReference>
<dbReference type="InterPro" id="IPR018060">
    <property type="entry name" value="HTH_AraC"/>
</dbReference>
<evidence type="ECO:0000256" key="1">
    <source>
        <dbReference type="ARBA" id="ARBA00023015"/>
    </source>
</evidence>
<keyword evidence="2" id="KW-0238">DNA-binding</keyword>
<dbReference type="GO" id="GO:0003700">
    <property type="term" value="F:DNA-binding transcription factor activity"/>
    <property type="evidence" value="ECO:0007669"/>
    <property type="project" value="InterPro"/>
</dbReference>